<protein>
    <submittedName>
        <fullName evidence="2">Uncharacterized protein</fullName>
    </submittedName>
</protein>
<feature type="transmembrane region" description="Helical" evidence="1">
    <location>
        <begin position="21"/>
        <end position="45"/>
    </location>
</feature>
<comment type="caution">
    <text evidence="2">The sequence shown here is derived from an EMBL/GenBank/DDBJ whole genome shotgun (WGS) entry which is preliminary data.</text>
</comment>
<accession>F9EL56</accession>
<dbReference type="Proteomes" id="UP000005392">
    <property type="component" value="Unassembled WGS sequence"/>
</dbReference>
<evidence type="ECO:0000313" key="3">
    <source>
        <dbReference type="Proteomes" id="UP000005392"/>
    </source>
</evidence>
<proteinExistence type="predicted"/>
<evidence type="ECO:0000313" key="2">
    <source>
        <dbReference type="EMBL" id="EGQ80307.1"/>
    </source>
</evidence>
<organism evidence="2 3">
    <name type="scientific">Fusobacterium animalis ATCC 51191</name>
    <dbReference type="NCBI Taxonomy" id="997347"/>
    <lineage>
        <taxon>Bacteria</taxon>
        <taxon>Fusobacteriati</taxon>
        <taxon>Fusobacteriota</taxon>
        <taxon>Fusobacteriia</taxon>
        <taxon>Fusobacteriales</taxon>
        <taxon>Fusobacteriaceae</taxon>
        <taxon>Fusobacterium</taxon>
    </lineage>
</organism>
<sequence length="47" mass="5475">IILDKIIKTNSLFEFKAFSRVILSFIAGIIGFLSKMFFIPIFFLINF</sequence>
<reference evidence="2 3" key="1">
    <citation type="submission" date="2011-05" db="EMBL/GenBank/DDBJ databases">
        <authorList>
            <person name="Muzny D."/>
            <person name="Qin X."/>
            <person name="Deng J."/>
            <person name="Jiang H."/>
            <person name="Liu Y."/>
            <person name="Qu J."/>
            <person name="Song X.-Z."/>
            <person name="Zhang L."/>
            <person name="Thornton R."/>
            <person name="Coyle M."/>
            <person name="Francisco L."/>
            <person name="Jackson L."/>
            <person name="Javaid M."/>
            <person name="Korchina V."/>
            <person name="Kovar C."/>
            <person name="Mata R."/>
            <person name="Mathew T."/>
            <person name="Ngo R."/>
            <person name="Nguyen L."/>
            <person name="Nguyen N."/>
            <person name="Okwuonu G."/>
            <person name="Ongeri F."/>
            <person name="Pham C."/>
            <person name="Simmons D."/>
            <person name="Wilczek-Boney K."/>
            <person name="Hale W."/>
            <person name="Jakkamsetti A."/>
            <person name="Pham P."/>
            <person name="Ruth R."/>
            <person name="San Lucas F."/>
            <person name="Warren J."/>
            <person name="Zhang J."/>
            <person name="Zhao Z."/>
            <person name="Zhou C."/>
            <person name="Zhu D."/>
            <person name="Lee S."/>
            <person name="Bess C."/>
            <person name="Blankenburg K."/>
            <person name="Forbes L."/>
            <person name="Fu Q."/>
            <person name="Gubbala S."/>
            <person name="Hirani K."/>
            <person name="Jayaseelan J.C."/>
            <person name="Lara F."/>
            <person name="Munidasa M."/>
            <person name="Palculict T."/>
            <person name="Patil S."/>
            <person name="Pu L.-L."/>
            <person name="Saada N."/>
            <person name="Tang L."/>
            <person name="Weissenberger G."/>
            <person name="Zhu Y."/>
            <person name="Hemphill L."/>
            <person name="Shang Y."/>
            <person name="Youmans B."/>
            <person name="Ayvaz T."/>
            <person name="Ross M."/>
            <person name="Santibanez J."/>
            <person name="Aqrawi P."/>
            <person name="Gross S."/>
            <person name="Joshi V."/>
            <person name="Fowler G."/>
            <person name="Nazareth L."/>
            <person name="Reid J."/>
            <person name="Worley K."/>
            <person name="Petrosino J."/>
            <person name="Highlander S."/>
            <person name="Gibbs R."/>
        </authorList>
    </citation>
    <scope>NUCLEOTIDE SEQUENCE [LARGE SCALE GENOMIC DNA]</scope>
    <source>
        <strain evidence="2 3">ATCC 51191</strain>
    </source>
</reference>
<keyword evidence="1" id="KW-0472">Membrane</keyword>
<dbReference type="EMBL" id="AFQD01000102">
    <property type="protein sequence ID" value="EGQ80307.1"/>
    <property type="molecule type" value="Genomic_DNA"/>
</dbReference>
<keyword evidence="1" id="KW-0812">Transmembrane</keyword>
<dbReference type="HOGENOM" id="CLU_3177071_0_0_0"/>
<gene>
    <name evidence="2" type="ORF">HMPREF9094_0660</name>
</gene>
<keyword evidence="3" id="KW-1185">Reference proteome</keyword>
<name>F9EL56_9FUSO</name>
<feature type="non-terminal residue" evidence="2">
    <location>
        <position position="1"/>
    </location>
</feature>
<evidence type="ECO:0000256" key="1">
    <source>
        <dbReference type="SAM" id="Phobius"/>
    </source>
</evidence>
<dbReference type="AlphaFoldDB" id="F9EL56"/>
<keyword evidence="1" id="KW-1133">Transmembrane helix</keyword>